<protein>
    <recommendedName>
        <fullName evidence="5">Lantibiotic dehydratase</fullName>
    </recommendedName>
</protein>
<dbReference type="RefSeq" id="WP_053418241.1">
    <property type="nucleotide sequence ID" value="NZ_LILB01000005.1"/>
</dbReference>
<dbReference type="Pfam" id="PF04738">
    <property type="entry name" value="Lant_dehydr_N"/>
    <property type="match status" value="1"/>
</dbReference>
<evidence type="ECO:0000259" key="1">
    <source>
        <dbReference type="Pfam" id="PF04738"/>
    </source>
</evidence>
<dbReference type="STRING" id="263475.AMD00_17370"/>
<evidence type="ECO:0000259" key="2">
    <source>
        <dbReference type="Pfam" id="PF14028"/>
    </source>
</evidence>
<dbReference type="OrthoDB" id="1273722at2"/>
<dbReference type="NCBIfam" id="TIGR03891">
    <property type="entry name" value="thiopep_ocin"/>
    <property type="match status" value="1"/>
</dbReference>
<dbReference type="Pfam" id="PF14028">
    <property type="entry name" value="Lant_dehydr_C"/>
    <property type="match status" value="1"/>
</dbReference>
<proteinExistence type="predicted"/>
<dbReference type="AlphaFoldDB" id="A0A0M0LGH1"/>
<sequence>MNNKWNVLDISVLRSPLLPLSFFLENLLEETNPEEIISFVLGNSAIKEAIYFANPQFIIELEQYSNKNNKKKNNIIATLYKYLSRISTRATPFGLFSGIQEVYFATDSKEIDKQYKKEFEKRIRVDSMWLLGVIKKIEQQEELWAYITVKFSKLVLEEGNRIVFPYRAMYGQFNTYKEQKGAFEFSVKNTTVLQEIREFTTEHISITKLVSKLEELYPDIQREEFSSYIKEIISLEILQSNLRPQLTSINHLDDLLVLFQNMDLIDHPFYIKLFDIKELIKSYSEVQLGEDIGILLLDKIKRSMNEIYESKDFLHIDLKSSEEAYLPKEIKASIYKSIEILRLFLVNFFGSTNLKSYRKEFIEKYGYNSEVNVIELLYSLEFGSPKNYEFPQGRVGEIHNNEQIHNEALKYIEALISEALFNGSEEIVITDEQLNKYKKNHTIKDENLNESFDMLFTIVQNETGFYLNVNNDIMTDSAGQLIGRFAYTLNDRYQDGYKEIGIFEKELYGPDYSIAELSCQSVYGRASNISTTINIRDYEIPIMSSSSNCKEQIDINAILCGVNNNGHFYLKNKNTGKLIIPKTTDMLHGNNYFPNIYRFLLDVEKEGKFPFQTFFYFFYNKNPYTPRIRYKDIILSKRHWNIDKFILNLEDTFTLKEWILSIKTWRNTYNVPNIIEMKQLDSTITFNLNNDLHLEILKKEFLKNRKLQFIELDYGINQEIMSNGIYKEEVTVTILNNSSIKKEYMVPKNNEIAKRKIVPGDGWIYYKLYIKSNNQDNFLTDIIGTSMSDLLKEKKINSFFYVRYEDVYPHIRLRIKVDQSQLAFVFDYMINLTKKLTDSNVLSDITIDTYYPEYSRYGGPELGEIIHSYFFLDSQVSIDLLNYKEKTKESIEKIISHSIYRLLRDMGIDKSEQINLINKYIKNHGLSKKILKRLTHDMDKNLMNESEGELKGILDVRVTILRELYTEIETKTNKDRYEYMDDIVLSLVHMNVNRLMVIDREKEHKLMYCLLQALEKN</sequence>
<evidence type="ECO:0000313" key="3">
    <source>
        <dbReference type="EMBL" id="KOO50061.1"/>
    </source>
</evidence>
<accession>A0A0M0LGH1</accession>
<feature type="domain" description="Thiopeptide-type bacteriocin biosynthesis" evidence="2">
    <location>
        <begin position="763"/>
        <end position="1013"/>
    </location>
</feature>
<dbReference type="EMBL" id="LILB01000005">
    <property type="protein sequence ID" value="KOO50061.1"/>
    <property type="molecule type" value="Genomic_DNA"/>
</dbReference>
<feature type="domain" description="Lantibiotic dehydratase N-terminal" evidence="1">
    <location>
        <begin position="44"/>
        <end position="697"/>
    </location>
</feature>
<evidence type="ECO:0008006" key="5">
    <source>
        <dbReference type="Google" id="ProtNLM"/>
    </source>
</evidence>
<organism evidence="3 4">
    <name type="scientific">Viridibacillus arvi</name>
    <dbReference type="NCBI Taxonomy" id="263475"/>
    <lineage>
        <taxon>Bacteria</taxon>
        <taxon>Bacillati</taxon>
        <taxon>Bacillota</taxon>
        <taxon>Bacilli</taxon>
        <taxon>Bacillales</taxon>
        <taxon>Caryophanaceae</taxon>
        <taxon>Viridibacillus</taxon>
    </lineage>
</organism>
<dbReference type="GeneID" id="301137864"/>
<dbReference type="InterPro" id="IPR023809">
    <property type="entry name" value="Thiopep_bacteriocin_synth_dom"/>
</dbReference>
<keyword evidence="4" id="KW-1185">Reference proteome</keyword>
<name>A0A0M0LGH1_9BACL</name>
<comment type="caution">
    <text evidence="3">The sequence shown here is derived from an EMBL/GenBank/DDBJ whole genome shotgun (WGS) entry which is preliminary data.</text>
</comment>
<dbReference type="InterPro" id="IPR006827">
    <property type="entry name" value="Lant_deHydtase_N"/>
</dbReference>
<reference evidence="4" key="1">
    <citation type="submission" date="2015-08" db="EMBL/GenBank/DDBJ databases">
        <title>Fjat-10028 dsm 16317.</title>
        <authorList>
            <person name="Liu B."/>
            <person name="Wang J."/>
            <person name="Zhu Y."/>
            <person name="Liu G."/>
            <person name="Chen Q."/>
            <person name="Chen Z."/>
            <person name="Lan J."/>
            <person name="Che J."/>
            <person name="Ge C."/>
            <person name="Shi H."/>
            <person name="Pan Z."/>
            <person name="Liu X."/>
        </authorList>
    </citation>
    <scope>NUCLEOTIDE SEQUENCE [LARGE SCALE GENOMIC DNA]</scope>
    <source>
        <strain evidence="4">DSM 16317</strain>
    </source>
</reference>
<dbReference type="Proteomes" id="UP000036867">
    <property type="component" value="Unassembled WGS sequence"/>
</dbReference>
<gene>
    <name evidence="3" type="ORF">AMD00_17370</name>
</gene>
<evidence type="ECO:0000313" key="4">
    <source>
        <dbReference type="Proteomes" id="UP000036867"/>
    </source>
</evidence>